<evidence type="ECO:0000313" key="2">
    <source>
        <dbReference type="EMBL" id="AIT07407.1"/>
    </source>
</evidence>
<dbReference type="Pfam" id="PF02581">
    <property type="entry name" value="TMP-TENI"/>
    <property type="match status" value="1"/>
</dbReference>
<feature type="domain" description="Thiamine phosphate synthase/TenI" evidence="1">
    <location>
        <begin position="91"/>
        <end position="168"/>
    </location>
</feature>
<dbReference type="SUPFAM" id="SSF51391">
    <property type="entry name" value="Thiamin phosphate synthase"/>
    <property type="match status" value="1"/>
</dbReference>
<dbReference type="AlphaFoldDB" id="A0A097EIL4"/>
<evidence type="ECO:0000259" key="1">
    <source>
        <dbReference type="Pfam" id="PF02581"/>
    </source>
</evidence>
<dbReference type="InterPro" id="IPR036206">
    <property type="entry name" value="ThiamineP_synth_sf"/>
</dbReference>
<dbReference type="InterPro" id="IPR013785">
    <property type="entry name" value="Aldolase_TIM"/>
</dbReference>
<dbReference type="RefSeq" id="WP_038664681.1">
    <property type="nucleotide sequence ID" value="NZ_CP009571.1"/>
</dbReference>
<dbReference type="Gene3D" id="3.20.20.70">
    <property type="entry name" value="Aldolase class I"/>
    <property type="match status" value="1"/>
</dbReference>
<reference evidence="2 3" key="1">
    <citation type="submission" date="2014-09" db="EMBL/GenBank/DDBJ databases">
        <title>Using Illumina technology Improving SMRT sequencing Genome Assembly by RASTools.</title>
        <authorList>
            <person name="Zhou Y."/>
            <person name="Ma T."/>
            <person name="Liu T."/>
        </authorList>
    </citation>
    <scope>NUCLEOTIDE SEQUENCE [LARGE SCALE GENOMIC DNA]</scope>
    <source>
        <strain evidence="2 3">ATCC 55669</strain>
    </source>
</reference>
<organism evidence="2 3">
    <name type="scientific">Sphingomonas taxi</name>
    <dbReference type="NCBI Taxonomy" id="1549858"/>
    <lineage>
        <taxon>Bacteria</taxon>
        <taxon>Pseudomonadati</taxon>
        <taxon>Pseudomonadota</taxon>
        <taxon>Alphaproteobacteria</taxon>
        <taxon>Sphingomonadales</taxon>
        <taxon>Sphingomonadaceae</taxon>
        <taxon>Sphingomonas</taxon>
    </lineage>
</organism>
<evidence type="ECO:0000313" key="3">
    <source>
        <dbReference type="Proteomes" id="UP000033200"/>
    </source>
</evidence>
<sequence>MANLNRNIDPRRHAWLMTDPRIDDALFATLRALPPGAGVVFRHYDLSRGERHRLFLRVRRLAQARGLRISAGGGLPGAPAHGGPRAATYPVHDRRQAVAARRAGATWLFVSPVHATRSHPGTTPLGIRRAVALAQGGGGRRVALGGMTAARWLRLRYYGFDGWAAIDGLTAR</sequence>
<dbReference type="InterPro" id="IPR022998">
    <property type="entry name" value="ThiamineP_synth_TenI"/>
</dbReference>
<dbReference type="EMBL" id="CP009571">
    <property type="protein sequence ID" value="AIT07407.1"/>
    <property type="molecule type" value="Genomic_DNA"/>
</dbReference>
<name>A0A097EIL4_9SPHN</name>
<dbReference type="GO" id="GO:0009228">
    <property type="term" value="P:thiamine biosynthetic process"/>
    <property type="evidence" value="ECO:0007669"/>
    <property type="project" value="UniProtKB-KW"/>
</dbReference>
<dbReference type="KEGG" id="stax:MC45_14645"/>
<dbReference type="Proteomes" id="UP000033200">
    <property type="component" value="Chromosome"/>
</dbReference>
<dbReference type="HOGENOM" id="CLU_018272_2_1_5"/>
<accession>A0A097EIL4</accession>
<protein>
    <recommendedName>
        <fullName evidence="1">Thiamine phosphate synthase/TenI domain-containing protein</fullName>
    </recommendedName>
</protein>
<gene>
    <name evidence="2" type="ORF">MC45_14645</name>
</gene>
<dbReference type="eggNOG" id="COG0352">
    <property type="taxonomic scope" value="Bacteria"/>
</dbReference>
<dbReference type="STRING" id="1549858.MC45_14645"/>
<keyword evidence="3" id="KW-1185">Reference proteome</keyword>
<proteinExistence type="predicted"/>